<dbReference type="Proteomes" id="UP000264062">
    <property type="component" value="Unassembled WGS sequence"/>
</dbReference>
<evidence type="ECO:0000256" key="2">
    <source>
        <dbReference type="SAM" id="SignalP"/>
    </source>
</evidence>
<comment type="caution">
    <text evidence="3">The sequence shown here is derived from an EMBL/GenBank/DDBJ whole genome shotgun (WGS) entry which is preliminary data.</text>
</comment>
<dbReference type="AlphaFoldDB" id="A0A350H8W1"/>
<protein>
    <submittedName>
        <fullName evidence="3">Uncharacterized protein</fullName>
    </submittedName>
</protein>
<evidence type="ECO:0000256" key="1">
    <source>
        <dbReference type="PROSITE-ProRule" id="PRU00339"/>
    </source>
</evidence>
<feature type="chain" id="PRO_5016674978" evidence="2">
    <location>
        <begin position="23"/>
        <end position="446"/>
    </location>
</feature>
<dbReference type="EMBL" id="DMZY01000066">
    <property type="protein sequence ID" value="HAV91977.1"/>
    <property type="molecule type" value="Genomic_DNA"/>
</dbReference>
<sequence length="446" mass="51706">MKFMKYLIVAFVLIFVSSCAYFNTFYNAQKYYEEGVRPLQNGGSVNKALLDKSIEKSSKILQFHVKSEYVDDALLLIGKSYMYTGEYTKAIRKFTELLDYFPNSKFSDDALFFMGKTYLLQGESEVAKTIFTQVIGRSKDHRIDAINECVNIMLEKNNSKEADSLINSLSDRDKKNNNIRFLSGKVKWRAGYYEEALKYLTKVKAGKLSKNAGFEYYQIMSDIYLKTNNMKKAEKSINEGIRIFQEHIMRNSLYLLKARMLVSNEKYDKAIELLEDVLAQPGVSSKDSLIFYKGFVYETYLSDFEKALESYRAIVDIEKSSKLYPEAEVKVKSLELYISLSLDSTSENIDENIKNRFLLAEINYQNLNRVDESIAKYEAIADSFPQTIYAPKSMFALSYIYLKDKKDTNTSVEYLKRIIYRFPNTEYSAEAEDKLKEFESALDTLR</sequence>
<dbReference type="SUPFAM" id="SSF48452">
    <property type="entry name" value="TPR-like"/>
    <property type="match status" value="2"/>
</dbReference>
<dbReference type="InterPro" id="IPR011990">
    <property type="entry name" value="TPR-like_helical_dom_sf"/>
</dbReference>
<feature type="signal peptide" evidence="2">
    <location>
        <begin position="1"/>
        <end position="22"/>
    </location>
</feature>
<dbReference type="PANTHER" id="PTHR12558:SF13">
    <property type="entry name" value="CELL DIVISION CYCLE PROTEIN 27 HOMOLOG"/>
    <property type="match status" value="1"/>
</dbReference>
<feature type="repeat" description="TPR" evidence="1">
    <location>
        <begin position="71"/>
        <end position="104"/>
    </location>
</feature>
<dbReference type="PROSITE" id="PS50005">
    <property type="entry name" value="TPR"/>
    <property type="match status" value="1"/>
</dbReference>
<organism evidence="3 4">
    <name type="scientific">candidate division WOR-3 bacterium</name>
    <dbReference type="NCBI Taxonomy" id="2052148"/>
    <lineage>
        <taxon>Bacteria</taxon>
        <taxon>Bacteria division WOR-3</taxon>
    </lineage>
</organism>
<gene>
    <name evidence="3" type="ORF">DCW38_02210</name>
</gene>
<proteinExistence type="predicted"/>
<keyword evidence="1" id="KW-0802">TPR repeat</keyword>
<reference evidence="3 4" key="1">
    <citation type="journal article" date="2018" name="Nat. Biotechnol.">
        <title>A standardized bacterial taxonomy based on genome phylogeny substantially revises the tree of life.</title>
        <authorList>
            <person name="Parks D.H."/>
            <person name="Chuvochina M."/>
            <person name="Waite D.W."/>
            <person name="Rinke C."/>
            <person name="Skarshewski A."/>
            <person name="Chaumeil P.A."/>
            <person name="Hugenholtz P."/>
        </authorList>
    </citation>
    <scope>NUCLEOTIDE SEQUENCE [LARGE SCALE GENOMIC DNA]</scope>
    <source>
        <strain evidence="3">UBA9956</strain>
    </source>
</reference>
<evidence type="ECO:0000313" key="3">
    <source>
        <dbReference type="EMBL" id="HAV91977.1"/>
    </source>
</evidence>
<dbReference type="Gene3D" id="1.25.40.10">
    <property type="entry name" value="Tetratricopeptide repeat domain"/>
    <property type="match status" value="3"/>
</dbReference>
<keyword evidence="2" id="KW-0732">Signal</keyword>
<accession>A0A350H8W1</accession>
<dbReference type="PROSITE" id="PS51257">
    <property type="entry name" value="PROKAR_LIPOPROTEIN"/>
    <property type="match status" value="1"/>
</dbReference>
<dbReference type="InterPro" id="IPR019734">
    <property type="entry name" value="TPR_rpt"/>
</dbReference>
<dbReference type="Pfam" id="PF25058">
    <property type="entry name" value="ARM_TT21"/>
    <property type="match status" value="1"/>
</dbReference>
<dbReference type="SMART" id="SM00028">
    <property type="entry name" value="TPR"/>
    <property type="match status" value="4"/>
</dbReference>
<name>A0A350H8W1_UNCW3</name>
<dbReference type="PANTHER" id="PTHR12558">
    <property type="entry name" value="CELL DIVISION CYCLE 16,23,27"/>
    <property type="match status" value="1"/>
</dbReference>
<evidence type="ECO:0000313" key="4">
    <source>
        <dbReference type="Proteomes" id="UP000264062"/>
    </source>
</evidence>
<dbReference type="Pfam" id="PF13174">
    <property type="entry name" value="TPR_6"/>
    <property type="match status" value="2"/>
</dbReference>